<evidence type="ECO:0000313" key="2">
    <source>
        <dbReference type="Proteomes" id="UP000531216"/>
    </source>
</evidence>
<organism evidence="1 2">
    <name type="scientific">Aureimonas phyllosphaerae</name>
    <dbReference type="NCBI Taxonomy" id="1166078"/>
    <lineage>
        <taxon>Bacteria</taxon>
        <taxon>Pseudomonadati</taxon>
        <taxon>Pseudomonadota</taxon>
        <taxon>Alphaproteobacteria</taxon>
        <taxon>Hyphomicrobiales</taxon>
        <taxon>Aurantimonadaceae</taxon>
        <taxon>Aureimonas</taxon>
    </lineage>
</organism>
<sequence length="211" mass="22385">MLNDPRGANAEGMSQNTMAALVFRHRRYRTAYAVADFGNDEVAGEREWLKSADTAAGDTLTTNPPLVTSAADLVAALTFIVEDEAFVCDSHKRLLERALTFLTPWSTPTLPPQPDAELMSLGVALDAAWASQDAIEETGGAGFDEAYAAALAVAGRIEALPATTLAGLQVKARVVAWCHGGEPIPTDDTVDGRTTDMRMVAALLRDLLAAV</sequence>
<keyword evidence="2" id="KW-1185">Reference proteome</keyword>
<evidence type="ECO:0000313" key="1">
    <source>
        <dbReference type="EMBL" id="MBB3936583.1"/>
    </source>
</evidence>
<dbReference type="Proteomes" id="UP000531216">
    <property type="component" value="Unassembled WGS sequence"/>
</dbReference>
<protein>
    <submittedName>
        <fullName evidence="1">Uncharacterized protein</fullName>
    </submittedName>
</protein>
<name>A0A7W6BWT0_9HYPH</name>
<proteinExistence type="predicted"/>
<comment type="caution">
    <text evidence="1">The sequence shown here is derived from an EMBL/GenBank/DDBJ whole genome shotgun (WGS) entry which is preliminary data.</text>
</comment>
<gene>
    <name evidence="1" type="ORF">GGR05_002737</name>
</gene>
<dbReference type="EMBL" id="JACIDO010000005">
    <property type="protein sequence ID" value="MBB3936583.1"/>
    <property type="molecule type" value="Genomic_DNA"/>
</dbReference>
<reference evidence="1 2" key="1">
    <citation type="submission" date="2020-08" db="EMBL/GenBank/DDBJ databases">
        <title>Genomic Encyclopedia of Type Strains, Phase IV (KMG-IV): sequencing the most valuable type-strain genomes for metagenomic binning, comparative biology and taxonomic classification.</title>
        <authorList>
            <person name="Goeker M."/>
        </authorList>
    </citation>
    <scope>NUCLEOTIDE SEQUENCE [LARGE SCALE GENOMIC DNA]</scope>
    <source>
        <strain evidence="1 2">DSM 25024</strain>
    </source>
</reference>
<dbReference type="OrthoDB" id="9991822at2"/>
<accession>A0A7W6BWT0</accession>
<dbReference type="RefSeq" id="WP_090962289.1">
    <property type="nucleotide sequence ID" value="NZ_FOOA01000005.1"/>
</dbReference>
<dbReference type="AlphaFoldDB" id="A0A7W6BWT0"/>